<evidence type="ECO:0000313" key="1">
    <source>
        <dbReference type="EMBL" id="SDP93301.1"/>
    </source>
</evidence>
<proteinExistence type="predicted"/>
<dbReference type="EMBL" id="FNJR01000014">
    <property type="protein sequence ID" value="SDP93301.1"/>
    <property type="molecule type" value="Genomic_DNA"/>
</dbReference>
<organism evidence="1 2">
    <name type="scientific">Actinopolyspora xinjiangensis</name>
    <dbReference type="NCBI Taxonomy" id="405564"/>
    <lineage>
        <taxon>Bacteria</taxon>
        <taxon>Bacillati</taxon>
        <taxon>Actinomycetota</taxon>
        <taxon>Actinomycetes</taxon>
        <taxon>Actinopolysporales</taxon>
        <taxon>Actinopolysporaceae</taxon>
        <taxon>Actinopolyspora</taxon>
    </lineage>
</organism>
<dbReference type="STRING" id="405564.SAMN04487905_11477"/>
<protein>
    <recommendedName>
        <fullName evidence="3">Uridine kinase</fullName>
    </recommendedName>
</protein>
<dbReference type="Gene3D" id="3.40.50.300">
    <property type="entry name" value="P-loop containing nucleotide triphosphate hydrolases"/>
    <property type="match status" value="1"/>
</dbReference>
<name>A0A1H0WRN1_9ACTN</name>
<gene>
    <name evidence="1" type="ORF">SAMN04487905_11477</name>
</gene>
<evidence type="ECO:0008006" key="3">
    <source>
        <dbReference type="Google" id="ProtNLM"/>
    </source>
</evidence>
<reference evidence="2" key="1">
    <citation type="submission" date="2016-10" db="EMBL/GenBank/DDBJ databases">
        <authorList>
            <person name="Varghese N."/>
            <person name="Submissions S."/>
        </authorList>
    </citation>
    <scope>NUCLEOTIDE SEQUENCE [LARGE SCALE GENOMIC DNA]</scope>
    <source>
        <strain evidence="2">DSM 46732</strain>
    </source>
</reference>
<dbReference type="InterPro" id="IPR027417">
    <property type="entry name" value="P-loop_NTPase"/>
</dbReference>
<dbReference type="AlphaFoldDB" id="A0A1H0WRN1"/>
<keyword evidence="2" id="KW-1185">Reference proteome</keyword>
<accession>A0A1H0WRN1</accession>
<dbReference type="SUPFAM" id="SSF52540">
    <property type="entry name" value="P-loop containing nucleoside triphosphate hydrolases"/>
    <property type="match status" value="1"/>
</dbReference>
<dbReference type="RefSeq" id="WP_244515756.1">
    <property type="nucleotide sequence ID" value="NZ_FNJR01000014.1"/>
</dbReference>
<evidence type="ECO:0000313" key="2">
    <source>
        <dbReference type="Proteomes" id="UP000199497"/>
    </source>
</evidence>
<sequence>MTRREVLPPARRWRAPVRAGKAETRSAVGHTTSAVPRLPRKADRSVAEALARRLRCGPPRLGPVRLVAVDGPSGAGKSTFARLLLSALVSAGTDAALLGTDDFATWQEPVRWWPRLRDGVLEPLRLGRPGRYRRTEWPDGVPVPGATFDVPVPELLLLEGVSAGRRSVARHLSGLVWMEPPSAAVRLERAVLRDGESSRGELLRWQLFEGNWFRSDRTRLRADFVLRT</sequence>
<dbReference type="Proteomes" id="UP000199497">
    <property type="component" value="Unassembled WGS sequence"/>
</dbReference>